<keyword evidence="1" id="KW-1133">Transmembrane helix</keyword>
<feature type="transmembrane region" description="Helical" evidence="1">
    <location>
        <begin position="6"/>
        <end position="29"/>
    </location>
</feature>
<dbReference type="EMBL" id="KQ420080">
    <property type="protein sequence ID" value="KOF81379.1"/>
    <property type="molecule type" value="Genomic_DNA"/>
</dbReference>
<evidence type="ECO:0000313" key="2">
    <source>
        <dbReference type="EMBL" id="KOF81379.1"/>
    </source>
</evidence>
<organism evidence="2">
    <name type="scientific">Octopus bimaculoides</name>
    <name type="common">California two-spotted octopus</name>
    <dbReference type="NCBI Taxonomy" id="37653"/>
    <lineage>
        <taxon>Eukaryota</taxon>
        <taxon>Metazoa</taxon>
        <taxon>Spiralia</taxon>
        <taxon>Lophotrochozoa</taxon>
        <taxon>Mollusca</taxon>
        <taxon>Cephalopoda</taxon>
        <taxon>Coleoidea</taxon>
        <taxon>Octopodiformes</taxon>
        <taxon>Octopoda</taxon>
        <taxon>Incirrata</taxon>
        <taxon>Octopodidae</taxon>
        <taxon>Octopus</taxon>
    </lineage>
</organism>
<proteinExistence type="predicted"/>
<accession>A0A0L8GX08</accession>
<evidence type="ECO:0000256" key="1">
    <source>
        <dbReference type="SAM" id="Phobius"/>
    </source>
</evidence>
<sequence>MDTCVGIIRLGTMMKLIVVAAEVLVVSVFPKLKAGQMTSPHYLHIVKYDTVFLTPESFLLVLPR</sequence>
<gene>
    <name evidence="2" type="ORF">OCBIM_22026624mg</name>
</gene>
<keyword evidence="1" id="KW-0812">Transmembrane</keyword>
<reference evidence="2" key="1">
    <citation type="submission" date="2015-07" db="EMBL/GenBank/DDBJ databases">
        <title>MeaNS - Measles Nucleotide Surveillance Program.</title>
        <authorList>
            <person name="Tran T."/>
            <person name="Druce J."/>
        </authorList>
    </citation>
    <scope>NUCLEOTIDE SEQUENCE</scope>
    <source>
        <strain evidence="2">UCB-OBI-ISO-001</strain>
        <tissue evidence="2">Gonad</tissue>
    </source>
</reference>
<dbReference type="AlphaFoldDB" id="A0A0L8GX08"/>
<protein>
    <submittedName>
        <fullName evidence="2">Uncharacterized protein</fullName>
    </submittedName>
</protein>
<keyword evidence="1" id="KW-0472">Membrane</keyword>
<name>A0A0L8GX08_OCTBM</name>